<protein>
    <submittedName>
        <fullName evidence="2">Uncharacterized protein</fullName>
    </submittedName>
</protein>
<accession>A0A9D5H354</accession>
<dbReference type="EMBL" id="JAGGNH010000017">
    <property type="protein sequence ID" value="KAJ0961533.1"/>
    <property type="molecule type" value="Genomic_DNA"/>
</dbReference>
<organism evidence="2 3">
    <name type="scientific">Dioscorea zingiberensis</name>
    <dbReference type="NCBI Taxonomy" id="325984"/>
    <lineage>
        <taxon>Eukaryota</taxon>
        <taxon>Viridiplantae</taxon>
        <taxon>Streptophyta</taxon>
        <taxon>Embryophyta</taxon>
        <taxon>Tracheophyta</taxon>
        <taxon>Spermatophyta</taxon>
        <taxon>Magnoliopsida</taxon>
        <taxon>Liliopsida</taxon>
        <taxon>Dioscoreales</taxon>
        <taxon>Dioscoreaceae</taxon>
        <taxon>Dioscorea</taxon>
    </lineage>
</organism>
<name>A0A9D5H354_9LILI</name>
<evidence type="ECO:0000313" key="3">
    <source>
        <dbReference type="Proteomes" id="UP001085076"/>
    </source>
</evidence>
<sequence>MGTQAKDGKGWGGGSTDHVDSSRRLTRLCPKQYISSTNQISVKVWEKTINFLIHKFVCRDLCLSLAKLHFFL</sequence>
<dbReference type="Proteomes" id="UP001085076">
    <property type="component" value="Unassembled WGS sequence"/>
</dbReference>
<proteinExistence type="predicted"/>
<evidence type="ECO:0000256" key="1">
    <source>
        <dbReference type="SAM" id="MobiDB-lite"/>
    </source>
</evidence>
<evidence type="ECO:0000313" key="2">
    <source>
        <dbReference type="EMBL" id="KAJ0961533.1"/>
    </source>
</evidence>
<gene>
    <name evidence="2" type="ORF">J5N97_001706</name>
</gene>
<reference evidence="2 3" key="1">
    <citation type="journal article" date="2022" name="Hortic Res">
        <title>The genome of Dioscorea zingiberensis sheds light on the biosynthesis, origin and evolution of the medicinally important diosgenin saponins.</title>
        <authorList>
            <person name="Li Y."/>
            <person name="Tan C."/>
            <person name="Li Z."/>
            <person name="Guo J."/>
            <person name="Li S."/>
            <person name="Chen X."/>
            <person name="Wang C."/>
            <person name="Dai X."/>
            <person name="Yang H."/>
            <person name="Song W."/>
            <person name="Hou L."/>
            <person name="Xu J."/>
            <person name="Tong Z."/>
            <person name="Xu A."/>
            <person name="Yuan X."/>
            <person name="Wang W."/>
            <person name="Yang Q."/>
            <person name="Chen L."/>
            <person name="Sun Z."/>
            <person name="Wang K."/>
            <person name="Pan B."/>
            <person name="Chen J."/>
            <person name="Bao Y."/>
            <person name="Liu F."/>
            <person name="Qi X."/>
            <person name="Gang D.R."/>
            <person name="Wen J."/>
            <person name="Li J."/>
        </authorList>
    </citation>
    <scope>NUCLEOTIDE SEQUENCE [LARGE SCALE GENOMIC DNA]</scope>
    <source>
        <strain evidence="2">Dzin_1.0</strain>
    </source>
</reference>
<keyword evidence="3" id="KW-1185">Reference proteome</keyword>
<feature type="region of interest" description="Disordered" evidence="1">
    <location>
        <begin position="1"/>
        <end position="23"/>
    </location>
</feature>
<comment type="caution">
    <text evidence="2">The sequence shown here is derived from an EMBL/GenBank/DDBJ whole genome shotgun (WGS) entry which is preliminary data.</text>
</comment>
<dbReference type="AlphaFoldDB" id="A0A9D5H354"/>